<dbReference type="Proteomes" id="UP000887013">
    <property type="component" value="Unassembled WGS sequence"/>
</dbReference>
<gene>
    <name evidence="2" type="ORF">NPIL_486761</name>
</gene>
<organism evidence="2 3">
    <name type="scientific">Nephila pilipes</name>
    <name type="common">Giant wood spider</name>
    <name type="synonym">Nephila maculata</name>
    <dbReference type="NCBI Taxonomy" id="299642"/>
    <lineage>
        <taxon>Eukaryota</taxon>
        <taxon>Metazoa</taxon>
        <taxon>Ecdysozoa</taxon>
        <taxon>Arthropoda</taxon>
        <taxon>Chelicerata</taxon>
        <taxon>Arachnida</taxon>
        <taxon>Araneae</taxon>
        <taxon>Araneomorphae</taxon>
        <taxon>Entelegynae</taxon>
        <taxon>Araneoidea</taxon>
        <taxon>Nephilidae</taxon>
        <taxon>Nephila</taxon>
    </lineage>
</organism>
<dbReference type="EMBL" id="BMAW01086980">
    <property type="protein sequence ID" value="GFU49489.1"/>
    <property type="molecule type" value="Genomic_DNA"/>
</dbReference>
<evidence type="ECO:0000256" key="1">
    <source>
        <dbReference type="SAM" id="MobiDB-lite"/>
    </source>
</evidence>
<evidence type="ECO:0000313" key="3">
    <source>
        <dbReference type="Proteomes" id="UP000887013"/>
    </source>
</evidence>
<sequence>WIEIKFIRFYPPISYLLYYRDQRLSRVPFLVTIVVDHHQPEISLKTKRSFQNASPPLTTMEEASSATPETPQVVSIPTIQNIVNNITSSDQCPHADAKLSEYINTIPLIAFHSQEAKNTYATDLYTIQEEVRTKFNSLKKKRTTRRKCKISKPRQLLGSPRRQQATIFPTPIQEKKFNPHQKNRK</sequence>
<reference evidence="2" key="1">
    <citation type="submission" date="2020-08" db="EMBL/GenBank/DDBJ databases">
        <title>Multicomponent nature underlies the extraordinary mechanical properties of spider dragline silk.</title>
        <authorList>
            <person name="Kono N."/>
            <person name="Nakamura H."/>
            <person name="Mori M."/>
            <person name="Yoshida Y."/>
            <person name="Ohtoshi R."/>
            <person name="Malay A.D."/>
            <person name="Moran D.A.P."/>
            <person name="Tomita M."/>
            <person name="Numata K."/>
            <person name="Arakawa K."/>
        </authorList>
    </citation>
    <scope>NUCLEOTIDE SEQUENCE</scope>
</reference>
<comment type="caution">
    <text evidence="2">The sequence shown here is derived from an EMBL/GenBank/DDBJ whole genome shotgun (WGS) entry which is preliminary data.</text>
</comment>
<feature type="non-terminal residue" evidence="2">
    <location>
        <position position="1"/>
    </location>
</feature>
<dbReference type="AlphaFoldDB" id="A0A8X6R4U3"/>
<proteinExistence type="predicted"/>
<evidence type="ECO:0000313" key="2">
    <source>
        <dbReference type="EMBL" id="GFU49489.1"/>
    </source>
</evidence>
<feature type="region of interest" description="Disordered" evidence="1">
    <location>
        <begin position="152"/>
        <end position="185"/>
    </location>
</feature>
<protein>
    <submittedName>
        <fullName evidence="2">Uncharacterized protein</fullName>
    </submittedName>
</protein>
<accession>A0A8X6R4U3</accession>
<name>A0A8X6R4U3_NEPPI</name>
<keyword evidence="3" id="KW-1185">Reference proteome</keyword>